<dbReference type="OrthoDB" id="2497957at2759"/>
<dbReference type="EMBL" id="VDEP01000304">
    <property type="protein sequence ID" value="KAA1109787.1"/>
    <property type="molecule type" value="Genomic_DNA"/>
</dbReference>
<dbReference type="Proteomes" id="UP000324748">
    <property type="component" value="Unassembled WGS sequence"/>
</dbReference>
<accession>A0A5B0R3N8</accession>
<dbReference type="AlphaFoldDB" id="A0A5B0R3N8"/>
<evidence type="ECO:0000313" key="3">
    <source>
        <dbReference type="EMBL" id="KAA1119615.1"/>
    </source>
</evidence>
<keyword evidence="4" id="KW-1185">Reference proteome</keyword>
<dbReference type="Proteomes" id="UP000325313">
    <property type="component" value="Unassembled WGS sequence"/>
</dbReference>
<evidence type="ECO:0000313" key="2">
    <source>
        <dbReference type="EMBL" id="KAA1109787.1"/>
    </source>
</evidence>
<sequence>MLNATDFRRFKSDVQQHLQLEAQRKQQHEDHVEEIDSTFHHLNQHPSATLLSNRNLKGSANELRVACALGSRTSNRLLESSCQIMEAFHDSLLRRTIAINLEYELKRQLFPTLADSSPQRSQSSFMSVREAKKEDPERAKRILKGWFTSRQDEHQFWAAMHILKSVSSSVHPTNTIKGDPMNVSTTCTLLEQDFLPATTLRDQGRSLKWDRKKKQLIRRLVTKLGQASPSDGNTTFLHSRS</sequence>
<reference evidence="4 5" key="1">
    <citation type="submission" date="2019-05" db="EMBL/GenBank/DDBJ databases">
        <title>Emergence of the Ug99 lineage of the wheat stem rust pathogen through somatic hybridization.</title>
        <authorList>
            <person name="Li F."/>
            <person name="Upadhyaya N.M."/>
            <person name="Sperschneider J."/>
            <person name="Matny O."/>
            <person name="Nguyen-Phuc H."/>
            <person name="Mago R."/>
            <person name="Raley C."/>
            <person name="Miller M.E."/>
            <person name="Silverstein K.A.T."/>
            <person name="Henningsen E."/>
            <person name="Hirsch C.D."/>
            <person name="Visser B."/>
            <person name="Pretorius Z.A."/>
            <person name="Steffenson B.J."/>
            <person name="Schwessinger B."/>
            <person name="Dodds P.N."/>
            <person name="Figueroa M."/>
        </authorList>
    </citation>
    <scope>NUCLEOTIDE SEQUENCE [LARGE SCALE GENOMIC DNA]</scope>
    <source>
        <strain evidence="3">21-0</strain>
        <strain evidence="2 5">Ug99</strain>
    </source>
</reference>
<feature type="region of interest" description="Disordered" evidence="1">
    <location>
        <begin position="114"/>
        <end position="136"/>
    </location>
</feature>
<evidence type="ECO:0000313" key="5">
    <source>
        <dbReference type="Proteomes" id="UP000325313"/>
    </source>
</evidence>
<proteinExistence type="predicted"/>
<organism evidence="3 4">
    <name type="scientific">Puccinia graminis f. sp. tritici</name>
    <dbReference type="NCBI Taxonomy" id="56615"/>
    <lineage>
        <taxon>Eukaryota</taxon>
        <taxon>Fungi</taxon>
        <taxon>Dikarya</taxon>
        <taxon>Basidiomycota</taxon>
        <taxon>Pucciniomycotina</taxon>
        <taxon>Pucciniomycetes</taxon>
        <taxon>Pucciniales</taxon>
        <taxon>Pucciniaceae</taxon>
        <taxon>Puccinia</taxon>
    </lineage>
</organism>
<evidence type="ECO:0000313" key="4">
    <source>
        <dbReference type="Proteomes" id="UP000324748"/>
    </source>
</evidence>
<feature type="compositionally biased region" description="Low complexity" evidence="1">
    <location>
        <begin position="116"/>
        <end position="127"/>
    </location>
</feature>
<protein>
    <submittedName>
        <fullName evidence="3">Uncharacterized protein</fullName>
    </submittedName>
</protein>
<gene>
    <name evidence="3" type="ORF">PGT21_030178</name>
    <name evidence="2" type="ORF">PGTUg99_035047</name>
</gene>
<dbReference type="EMBL" id="VSWC01000001">
    <property type="protein sequence ID" value="KAA1119615.1"/>
    <property type="molecule type" value="Genomic_DNA"/>
</dbReference>
<comment type="caution">
    <text evidence="3">The sequence shown here is derived from an EMBL/GenBank/DDBJ whole genome shotgun (WGS) entry which is preliminary data.</text>
</comment>
<name>A0A5B0R3N8_PUCGR</name>
<evidence type="ECO:0000256" key="1">
    <source>
        <dbReference type="SAM" id="MobiDB-lite"/>
    </source>
</evidence>